<evidence type="ECO:0008006" key="4">
    <source>
        <dbReference type="Google" id="ProtNLM"/>
    </source>
</evidence>
<gene>
    <name evidence="2" type="ORF">ACTIVE_6965</name>
</gene>
<feature type="transmembrane region" description="Helical" evidence="1">
    <location>
        <begin position="107"/>
        <end position="127"/>
    </location>
</feature>
<feature type="transmembrane region" description="Helical" evidence="1">
    <location>
        <begin position="12"/>
        <end position="31"/>
    </location>
</feature>
<organism evidence="2 3">
    <name type="scientific">Actinomadura verrucosospora</name>
    <dbReference type="NCBI Taxonomy" id="46165"/>
    <lineage>
        <taxon>Bacteria</taxon>
        <taxon>Bacillati</taxon>
        <taxon>Actinomycetota</taxon>
        <taxon>Actinomycetes</taxon>
        <taxon>Streptosporangiales</taxon>
        <taxon>Thermomonosporaceae</taxon>
        <taxon>Actinomadura</taxon>
    </lineage>
</organism>
<keyword evidence="3" id="KW-1185">Reference proteome</keyword>
<dbReference type="AlphaFoldDB" id="A0A7D3W096"/>
<evidence type="ECO:0000313" key="2">
    <source>
        <dbReference type="EMBL" id="QKG25314.1"/>
    </source>
</evidence>
<keyword evidence="1" id="KW-1133">Transmembrane helix</keyword>
<dbReference type="RefSeq" id="WP_173098946.1">
    <property type="nucleotide sequence ID" value="NZ_CP053892.1"/>
</dbReference>
<dbReference type="EMBL" id="CP053892">
    <property type="protein sequence ID" value="QKG25314.1"/>
    <property type="molecule type" value="Genomic_DNA"/>
</dbReference>
<accession>A0A7D3W096</accession>
<proteinExistence type="predicted"/>
<sequence>MSTATDGARGRWGVPLTGVVLGAAMCVASGLNGRWGLGLAMLAIMVAYGALLLVFGGREPVAMLAREDGDERQRAIQARASHISFNLVAVFVVGGFVVDLARGGDGMPWAVIAAVGGGAYIATVAVLSRRG</sequence>
<feature type="transmembrane region" description="Helical" evidence="1">
    <location>
        <begin position="83"/>
        <end position="101"/>
    </location>
</feature>
<reference evidence="2 3" key="1">
    <citation type="submission" date="2020-05" db="EMBL/GenBank/DDBJ databases">
        <title>Actinomadura verrucosospora NRRL-B18236 (PFL_A860) Genome sequencing and assembly.</title>
        <authorList>
            <person name="Samborskyy M."/>
        </authorList>
    </citation>
    <scope>NUCLEOTIDE SEQUENCE [LARGE SCALE GENOMIC DNA]</scope>
    <source>
        <strain evidence="2 3">NRRL:B18236</strain>
    </source>
</reference>
<keyword evidence="1" id="KW-0812">Transmembrane</keyword>
<protein>
    <recommendedName>
        <fullName evidence="4">DUF2178 domain-containing protein</fullName>
    </recommendedName>
</protein>
<dbReference type="Proteomes" id="UP000501240">
    <property type="component" value="Chromosome"/>
</dbReference>
<evidence type="ECO:0000256" key="1">
    <source>
        <dbReference type="SAM" id="Phobius"/>
    </source>
</evidence>
<keyword evidence="1" id="KW-0472">Membrane</keyword>
<evidence type="ECO:0000313" key="3">
    <source>
        <dbReference type="Proteomes" id="UP000501240"/>
    </source>
</evidence>
<feature type="transmembrane region" description="Helical" evidence="1">
    <location>
        <begin position="37"/>
        <end position="56"/>
    </location>
</feature>
<name>A0A7D3W096_ACTVE</name>